<evidence type="ECO:0000313" key="7">
    <source>
        <dbReference type="EMBL" id="GGD97643.1"/>
    </source>
</evidence>
<feature type="signal peptide" evidence="6">
    <location>
        <begin position="1"/>
        <end position="21"/>
    </location>
</feature>
<reference evidence="7" key="2">
    <citation type="submission" date="2020-09" db="EMBL/GenBank/DDBJ databases">
        <authorList>
            <person name="Sun Q."/>
            <person name="Zhou Y."/>
        </authorList>
    </citation>
    <scope>NUCLEOTIDE SEQUENCE</scope>
    <source>
        <strain evidence="7">CGMCC 1.15178</strain>
    </source>
</reference>
<dbReference type="AlphaFoldDB" id="A0A917E3J3"/>
<dbReference type="SUPFAM" id="SSF53850">
    <property type="entry name" value="Periplasmic binding protein-like II"/>
    <property type="match status" value="1"/>
</dbReference>
<dbReference type="PANTHER" id="PTHR43649:SF33">
    <property type="entry name" value="POLYGALACTURONAN_RHAMNOGALACTURONAN-BINDING PROTEIN YTCQ"/>
    <property type="match status" value="1"/>
</dbReference>
<evidence type="ECO:0000256" key="1">
    <source>
        <dbReference type="ARBA" id="ARBA00022475"/>
    </source>
</evidence>
<accession>A0A917E3J3</accession>
<name>A0A917E3J3_9BACL</name>
<evidence type="ECO:0000256" key="6">
    <source>
        <dbReference type="SAM" id="SignalP"/>
    </source>
</evidence>
<proteinExistence type="predicted"/>
<protein>
    <submittedName>
        <fullName evidence="7">Sugar ABC transporter substrate-binding protein</fullName>
    </submittedName>
</protein>
<dbReference type="Gene3D" id="3.40.190.10">
    <property type="entry name" value="Periplasmic binding protein-like II"/>
    <property type="match status" value="2"/>
</dbReference>
<evidence type="ECO:0000256" key="5">
    <source>
        <dbReference type="ARBA" id="ARBA00023288"/>
    </source>
</evidence>
<reference evidence="7" key="1">
    <citation type="journal article" date="2014" name="Int. J. Syst. Evol. Microbiol.">
        <title>Complete genome sequence of Corynebacterium casei LMG S-19264T (=DSM 44701T), isolated from a smear-ripened cheese.</title>
        <authorList>
            <consortium name="US DOE Joint Genome Institute (JGI-PGF)"/>
            <person name="Walter F."/>
            <person name="Albersmeier A."/>
            <person name="Kalinowski J."/>
            <person name="Ruckert C."/>
        </authorList>
    </citation>
    <scope>NUCLEOTIDE SEQUENCE</scope>
    <source>
        <strain evidence="7">CGMCC 1.15178</strain>
    </source>
</reference>
<dbReference type="Pfam" id="PF13416">
    <property type="entry name" value="SBP_bac_8"/>
    <property type="match status" value="1"/>
</dbReference>
<keyword evidence="2 6" id="KW-0732">Signal</keyword>
<dbReference type="PANTHER" id="PTHR43649">
    <property type="entry name" value="ARABINOSE-BINDING PROTEIN-RELATED"/>
    <property type="match status" value="1"/>
</dbReference>
<dbReference type="PROSITE" id="PS51257">
    <property type="entry name" value="PROKAR_LIPOPROTEIN"/>
    <property type="match status" value="1"/>
</dbReference>
<keyword evidence="8" id="KW-1185">Reference proteome</keyword>
<gene>
    <name evidence="7" type="ORF">GCM10010911_65490</name>
</gene>
<dbReference type="Proteomes" id="UP000612456">
    <property type="component" value="Unassembled WGS sequence"/>
</dbReference>
<evidence type="ECO:0000256" key="4">
    <source>
        <dbReference type="ARBA" id="ARBA00023139"/>
    </source>
</evidence>
<comment type="caution">
    <text evidence="7">The sequence shown here is derived from an EMBL/GenBank/DDBJ whole genome shotgun (WGS) entry which is preliminary data.</text>
</comment>
<dbReference type="EMBL" id="BMHP01000009">
    <property type="protein sequence ID" value="GGD97643.1"/>
    <property type="molecule type" value="Genomic_DNA"/>
</dbReference>
<keyword evidence="3" id="KW-0472">Membrane</keyword>
<sequence length="517" mass="56538">MKVPKLAITAVSVLMAASLLAACEPSPASNPPSPVSSASPKADDMSKKYAVKAMTILYGNPPEASGYGIQAINERYNIDFQFNAVPSGDYNNKLATAFASGNIPDITLMEDITQTFYNYAEAGAFLPLEAYIKDYPNLSKIPQDVLDLMTYKGHLYGIPRIRAASNWVLSIRKDWLDNLNLPIPTTYEELTNVMKAFTENDPDGNGKKDTYGMAMSYASGFISSVAAFTPTKVMPFQSWVEDGKGGILPGWAAPNGRKLVELVTDWYRNGYISKDFVLMKSSQSEEDFLLGKAGIHGDFAYLAYSPERLKKARAANPNFQWDVVPPLTALDGTEGSYSLGNGFYGFNVLSAKAGSDEGKVRRLLKILDDQMNAPGIVPFSDGQEGVHFTKNADGTKSYTSLGNSERPGLYLLTNPIPEGDYLLSPSLPDEIKQIQKKAYDTALSGTPYKDASLGVISKTKIDKGEELSKFLLDGVVNIIVNGEPIANYDKLIGEWKSRGAEQMIQEMNESYKSKHAE</sequence>
<keyword evidence="4" id="KW-0564">Palmitate</keyword>
<keyword evidence="5" id="KW-0449">Lipoprotein</keyword>
<dbReference type="InterPro" id="IPR006059">
    <property type="entry name" value="SBP"/>
</dbReference>
<dbReference type="RefSeq" id="WP_188999338.1">
    <property type="nucleotide sequence ID" value="NZ_BMHP01000009.1"/>
</dbReference>
<evidence type="ECO:0000313" key="8">
    <source>
        <dbReference type="Proteomes" id="UP000612456"/>
    </source>
</evidence>
<evidence type="ECO:0000256" key="3">
    <source>
        <dbReference type="ARBA" id="ARBA00023136"/>
    </source>
</evidence>
<organism evidence="7 8">
    <name type="scientific">Paenibacillus nasutitermitis</name>
    <dbReference type="NCBI Taxonomy" id="1652958"/>
    <lineage>
        <taxon>Bacteria</taxon>
        <taxon>Bacillati</taxon>
        <taxon>Bacillota</taxon>
        <taxon>Bacilli</taxon>
        <taxon>Bacillales</taxon>
        <taxon>Paenibacillaceae</taxon>
        <taxon>Paenibacillus</taxon>
    </lineage>
</organism>
<dbReference type="InterPro" id="IPR050490">
    <property type="entry name" value="Bact_solute-bd_prot1"/>
</dbReference>
<keyword evidence="1" id="KW-1003">Cell membrane</keyword>
<evidence type="ECO:0000256" key="2">
    <source>
        <dbReference type="ARBA" id="ARBA00022729"/>
    </source>
</evidence>
<feature type="chain" id="PRO_5039644776" evidence="6">
    <location>
        <begin position="22"/>
        <end position="517"/>
    </location>
</feature>